<gene>
    <name evidence="4" type="ORF">SAMN05216236_1078</name>
</gene>
<evidence type="ECO:0000313" key="5">
    <source>
        <dbReference type="Proteomes" id="UP000182466"/>
    </source>
</evidence>
<keyword evidence="5" id="KW-1185">Reference proteome</keyword>
<feature type="domain" description="HTH araC/xylS-type" evidence="3">
    <location>
        <begin position="70"/>
        <end position="151"/>
    </location>
</feature>
<dbReference type="InterPro" id="IPR009057">
    <property type="entry name" value="Homeodomain-like_sf"/>
</dbReference>
<dbReference type="EMBL" id="FPAW01000007">
    <property type="protein sequence ID" value="SFT75252.1"/>
    <property type="molecule type" value="Genomic_DNA"/>
</dbReference>
<dbReference type="GO" id="GO:0003700">
    <property type="term" value="F:DNA-binding transcription factor activity"/>
    <property type="evidence" value="ECO:0007669"/>
    <property type="project" value="InterPro"/>
</dbReference>
<dbReference type="PANTHER" id="PTHR11019">
    <property type="entry name" value="HTH-TYPE TRANSCRIPTIONAL REGULATOR NIMR"/>
    <property type="match status" value="1"/>
</dbReference>
<dbReference type="AlphaFoldDB" id="A0A1I7AJY4"/>
<keyword evidence="4" id="KW-0238">DNA-binding</keyword>
<sequence length="157" mass="17235">MFEVSAVLRAVLERIACAPPATDWTKGAGKNLLAVCLDEVKFAPRLPVLLPLPSDPRLARLTTTVLPPPLGLLATRVGASEKTIGRIFKRETGMSYRQWRQQWRLMKAYEMLVAGASISMTAQDLGFASDSAFITFFKNLSGQTPKAFLKTPAGQIR</sequence>
<dbReference type="InterPro" id="IPR018060">
    <property type="entry name" value="HTH_AraC"/>
</dbReference>
<dbReference type="RefSeq" id="WP_051372221.1">
    <property type="nucleotide sequence ID" value="NZ_FPAW01000007.1"/>
</dbReference>
<dbReference type="GO" id="GO:0043565">
    <property type="term" value="F:sequence-specific DNA binding"/>
    <property type="evidence" value="ECO:0007669"/>
    <property type="project" value="InterPro"/>
</dbReference>
<evidence type="ECO:0000259" key="3">
    <source>
        <dbReference type="PROSITE" id="PS01124"/>
    </source>
</evidence>
<proteinExistence type="predicted"/>
<dbReference type="eggNOG" id="COG2207">
    <property type="taxonomic scope" value="Bacteria"/>
</dbReference>
<dbReference type="PANTHER" id="PTHR11019:SF159">
    <property type="entry name" value="TRANSCRIPTIONAL REGULATOR-RELATED"/>
    <property type="match status" value="1"/>
</dbReference>
<accession>A0A1I7AJY4</accession>
<reference evidence="4 5" key="1">
    <citation type="submission" date="2016-10" db="EMBL/GenBank/DDBJ databases">
        <authorList>
            <person name="de Groot N.N."/>
        </authorList>
    </citation>
    <scope>NUCLEOTIDE SEQUENCE [LARGE SCALE GENOMIC DNA]</scope>
    <source>
        <strain evidence="4 5">CGMCC 1.10959</strain>
    </source>
</reference>
<evidence type="ECO:0000256" key="2">
    <source>
        <dbReference type="ARBA" id="ARBA00023163"/>
    </source>
</evidence>
<evidence type="ECO:0000313" key="4">
    <source>
        <dbReference type="EMBL" id="SFT75252.1"/>
    </source>
</evidence>
<dbReference type="Proteomes" id="UP000182466">
    <property type="component" value="Unassembled WGS sequence"/>
</dbReference>
<keyword evidence="1" id="KW-0805">Transcription regulation</keyword>
<protein>
    <submittedName>
        <fullName evidence="4">AraC-type DNA-binding protein</fullName>
    </submittedName>
</protein>
<organism evidence="4 5">
    <name type="scientific">Sedimentitalea nanhaiensis</name>
    <dbReference type="NCBI Taxonomy" id="999627"/>
    <lineage>
        <taxon>Bacteria</taxon>
        <taxon>Pseudomonadati</taxon>
        <taxon>Pseudomonadota</taxon>
        <taxon>Alphaproteobacteria</taxon>
        <taxon>Rhodobacterales</taxon>
        <taxon>Paracoccaceae</taxon>
        <taxon>Sedimentitalea</taxon>
    </lineage>
</organism>
<dbReference type="Gene3D" id="1.10.10.60">
    <property type="entry name" value="Homeodomain-like"/>
    <property type="match status" value="2"/>
</dbReference>
<dbReference type="SUPFAM" id="SSF46689">
    <property type="entry name" value="Homeodomain-like"/>
    <property type="match status" value="2"/>
</dbReference>
<dbReference type="STRING" id="999627.SAMN05216236_1078"/>
<dbReference type="SMART" id="SM00342">
    <property type="entry name" value="HTH_ARAC"/>
    <property type="match status" value="1"/>
</dbReference>
<dbReference type="Pfam" id="PF12833">
    <property type="entry name" value="HTH_18"/>
    <property type="match status" value="1"/>
</dbReference>
<dbReference type="PROSITE" id="PS01124">
    <property type="entry name" value="HTH_ARAC_FAMILY_2"/>
    <property type="match status" value="1"/>
</dbReference>
<name>A0A1I7AJY4_9RHOB</name>
<keyword evidence="2" id="KW-0804">Transcription</keyword>
<evidence type="ECO:0000256" key="1">
    <source>
        <dbReference type="ARBA" id="ARBA00023015"/>
    </source>
</evidence>